<evidence type="ECO:0000259" key="4">
    <source>
        <dbReference type="SMART" id="SM00534"/>
    </source>
</evidence>
<feature type="domain" description="DNA mismatch repair proteins mutS family" evidence="4">
    <location>
        <begin position="355"/>
        <end position="541"/>
    </location>
</feature>
<organism evidence="5 6">
    <name type="scientific">Flavobacterium psychrophilum</name>
    <dbReference type="NCBI Taxonomy" id="96345"/>
    <lineage>
        <taxon>Bacteria</taxon>
        <taxon>Pseudomonadati</taxon>
        <taxon>Bacteroidota</taxon>
        <taxon>Flavobacteriia</taxon>
        <taxon>Flavobacteriales</taxon>
        <taxon>Flavobacteriaceae</taxon>
        <taxon>Flavobacterium</taxon>
    </lineage>
</organism>
<dbReference type="Proteomes" id="UP000596329">
    <property type="component" value="Chromosome"/>
</dbReference>
<dbReference type="GO" id="GO:0030983">
    <property type="term" value="F:mismatched DNA binding"/>
    <property type="evidence" value="ECO:0007669"/>
    <property type="project" value="InterPro"/>
</dbReference>
<dbReference type="EMBL" id="CP059075">
    <property type="protein sequence ID" value="QRE04791.1"/>
    <property type="molecule type" value="Genomic_DNA"/>
</dbReference>
<dbReference type="GO" id="GO:0140664">
    <property type="term" value="F:ATP-dependent DNA damage sensor activity"/>
    <property type="evidence" value="ECO:0007669"/>
    <property type="project" value="InterPro"/>
</dbReference>
<dbReference type="GO" id="GO:0005829">
    <property type="term" value="C:cytosol"/>
    <property type="evidence" value="ECO:0007669"/>
    <property type="project" value="TreeGrafter"/>
</dbReference>
<dbReference type="InterPro" id="IPR000432">
    <property type="entry name" value="DNA_mismatch_repair_MutS_C"/>
</dbReference>
<dbReference type="Gene3D" id="3.40.50.300">
    <property type="entry name" value="P-loop containing nucleotide triphosphate hydrolases"/>
    <property type="match status" value="1"/>
</dbReference>
<dbReference type="InterPro" id="IPR045076">
    <property type="entry name" value="MutS"/>
</dbReference>
<gene>
    <name evidence="5" type="ORF">H0H26_04150</name>
</gene>
<dbReference type="AlphaFoldDB" id="A0A7U2RAC3"/>
<name>A0A7U2RAC3_FLAPS</name>
<keyword evidence="2" id="KW-0067">ATP-binding</keyword>
<dbReference type="InterPro" id="IPR027417">
    <property type="entry name" value="P-loop_NTPase"/>
</dbReference>
<dbReference type="Pfam" id="PF00488">
    <property type="entry name" value="MutS_V"/>
    <property type="match status" value="1"/>
</dbReference>
<evidence type="ECO:0000313" key="5">
    <source>
        <dbReference type="EMBL" id="QRE04791.1"/>
    </source>
</evidence>
<dbReference type="SUPFAM" id="SSF52540">
    <property type="entry name" value="P-loop containing nucleoside triphosphate hydrolases"/>
    <property type="match status" value="1"/>
</dbReference>
<dbReference type="PANTHER" id="PTHR11361:SF152">
    <property type="entry name" value="DNA MISMATCH REPAIR PROTEIN"/>
    <property type="match status" value="1"/>
</dbReference>
<dbReference type="GO" id="GO:0006298">
    <property type="term" value="P:mismatch repair"/>
    <property type="evidence" value="ECO:0007669"/>
    <property type="project" value="InterPro"/>
</dbReference>
<dbReference type="RefSeq" id="WP_063742690.1">
    <property type="nucleotide sequence ID" value="NZ_BJSV01000050.1"/>
</dbReference>
<evidence type="ECO:0000256" key="3">
    <source>
        <dbReference type="ARBA" id="ARBA00023125"/>
    </source>
</evidence>
<evidence type="ECO:0000256" key="2">
    <source>
        <dbReference type="ARBA" id="ARBA00022840"/>
    </source>
</evidence>
<dbReference type="PANTHER" id="PTHR11361">
    <property type="entry name" value="DNA MISMATCH REPAIR PROTEIN MUTS FAMILY MEMBER"/>
    <property type="match status" value="1"/>
</dbReference>
<protein>
    <submittedName>
        <fullName evidence="5">DNA mismatch repair protein MutS</fullName>
    </submittedName>
</protein>
<dbReference type="GO" id="GO:0005524">
    <property type="term" value="F:ATP binding"/>
    <property type="evidence" value="ECO:0007669"/>
    <property type="project" value="UniProtKB-KW"/>
</dbReference>
<keyword evidence="1" id="KW-0547">Nucleotide-binding</keyword>
<evidence type="ECO:0000313" key="6">
    <source>
        <dbReference type="Proteomes" id="UP000596329"/>
    </source>
</evidence>
<evidence type="ECO:0000256" key="1">
    <source>
        <dbReference type="ARBA" id="ARBA00022741"/>
    </source>
</evidence>
<dbReference type="SMART" id="SM00534">
    <property type="entry name" value="MUTSac"/>
    <property type="match status" value="1"/>
</dbReference>
<reference evidence="5 6" key="1">
    <citation type="submission" date="2020-07" db="EMBL/GenBank/DDBJ databases">
        <title>Genomic characterization of Flavobacterium psychrophilum strains.</title>
        <authorList>
            <person name="Castillo D."/>
            <person name="Jorgensen J."/>
            <person name="Middelboe M."/>
        </authorList>
    </citation>
    <scope>NUCLEOTIDE SEQUENCE [LARGE SCALE GENOMIC DNA]</scope>
    <source>
        <strain evidence="5 6">FPS-R7</strain>
    </source>
</reference>
<accession>A0A7U2RAC3</accession>
<proteinExistence type="predicted"/>
<keyword evidence="3" id="KW-0238">DNA-binding</keyword>
<sequence>MQYIIALILMIIVYITLIRKKKSEKINSNNWFNEKDTNFDFYLISKYLNNRINIEKKYYQFITDKVSIDIDLDDVFKKTDRTISKIGQQYLYYKIRVIKNDFKQLEVFQNLIDYFKINQKQRNECIKELSNLNTSNGYYFEELFNKDVITNKRLVKICLTINIVFIILIIITFFKHIFFLTLIPVFCTNLFFHYRNKGAINYHLDNISEFSKTLNTAKNILKIDPAIKTFFENIDFFEPLLKYEKTIKAIIIEKYFKNEYLLPFWLILELLKVSFNIEVILFNSLLQNINKHKEQMNDLYKFIGEIDSSISFVGFNLSGNHFCKPTFVNTKEIFVENLYHPIIPNCITNTLELKNKSMLLTGSNMSGKTTFVRALAINSIYSQTVNISFADCYKAPFFKIFSSIRTQDNINSNKSFYLDEVLTIKDFITSNNINEPHLFILDEIFKGTNTLERIAIGKAVLSFLNKQNNFVFVSTHDLELADLLVNDNFNLFHFSEDISDESLTFSHKLQKGKLQTRNAIRILGLYDYPNEIIDEANKIYTKSLEKVINQKE</sequence>